<dbReference type="PANTHER" id="PTHR42944">
    <property type="entry name" value="ADENINE DNA GLYCOSYLASE"/>
    <property type="match status" value="1"/>
</dbReference>
<evidence type="ECO:0000256" key="5">
    <source>
        <dbReference type="ARBA" id="ARBA00022023"/>
    </source>
</evidence>
<evidence type="ECO:0000256" key="9">
    <source>
        <dbReference type="ARBA" id="ARBA00022801"/>
    </source>
</evidence>
<feature type="compositionally biased region" description="Basic residues" evidence="14">
    <location>
        <begin position="43"/>
        <end position="56"/>
    </location>
</feature>
<dbReference type="SUPFAM" id="SSF48150">
    <property type="entry name" value="DNA-glycosylase"/>
    <property type="match status" value="1"/>
</dbReference>
<dbReference type="GO" id="GO:0035485">
    <property type="term" value="F:adenine/guanine mispair binding"/>
    <property type="evidence" value="ECO:0007669"/>
    <property type="project" value="TreeGrafter"/>
</dbReference>
<keyword evidence="13" id="KW-0326">Glycosidase</keyword>
<dbReference type="EC" id="3.2.2.31" evidence="4"/>
<feature type="region of interest" description="Disordered" evidence="14">
    <location>
        <begin position="19"/>
        <end position="66"/>
    </location>
</feature>
<comment type="cofactor">
    <cofactor evidence="2">
        <name>[4Fe-4S] cluster</name>
        <dbReference type="ChEBI" id="CHEBI:49883"/>
    </cofactor>
</comment>
<dbReference type="GO" id="GO:0032357">
    <property type="term" value="F:oxidized purine DNA binding"/>
    <property type="evidence" value="ECO:0007669"/>
    <property type="project" value="TreeGrafter"/>
</dbReference>
<dbReference type="Pfam" id="PF00730">
    <property type="entry name" value="HhH-GPD"/>
    <property type="match status" value="1"/>
</dbReference>
<reference evidence="16 17" key="1">
    <citation type="submission" date="2018-06" db="EMBL/GenBank/DDBJ databases">
        <title>A transcriptomic atlas of mushroom development highlights an independent origin of complex multicellularity.</title>
        <authorList>
            <consortium name="DOE Joint Genome Institute"/>
            <person name="Krizsan K."/>
            <person name="Almasi E."/>
            <person name="Merenyi Z."/>
            <person name="Sahu N."/>
            <person name="Viragh M."/>
            <person name="Koszo T."/>
            <person name="Mondo S."/>
            <person name="Kiss B."/>
            <person name="Balint B."/>
            <person name="Kues U."/>
            <person name="Barry K."/>
            <person name="Hegedus J.C."/>
            <person name="Henrissat B."/>
            <person name="Johnson J."/>
            <person name="Lipzen A."/>
            <person name="Ohm R."/>
            <person name="Nagy I."/>
            <person name="Pangilinan J."/>
            <person name="Yan J."/>
            <person name="Xiong Y."/>
            <person name="Grigoriev I.V."/>
            <person name="Hibbett D.S."/>
            <person name="Nagy L.G."/>
        </authorList>
    </citation>
    <scope>NUCLEOTIDE SEQUENCE [LARGE SCALE GENOMIC DNA]</scope>
    <source>
        <strain evidence="16 17">SZMC22713</strain>
    </source>
</reference>
<dbReference type="GO" id="GO:0006298">
    <property type="term" value="P:mismatch repair"/>
    <property type="evidence" value="ECO:0007669"/>
    <property type="project" value="TreeGrafter"/>
</dbReference>
<dbReference type="GO" id="GO:0005634">
    <property type="term" value="C:nucleus"/>
    <property type="evidence" value="ECO:0007669"/>
    <property type="project" value="TreeGrafter"/>
</dbReference>
<evidence type="ECO:0000256" key="4">
    <source>
        <dbReference type="ARBA" id="ARBA00012045"/>
    </source>
</evidence>
<dbReference type="AlphaFoldDB" id="A0A4Y7Q2A0"/>
<gene>
    <name evidence="16" type="ORF">BD410DRAFT_771462</name>
</gene>
<evidence type="ECO:0000256" key="1">
    <source>
        <dbReference type="ARBA" id="ARBA00000843"/>
    </source>
</evidence>
<dbReference type="STRING" id="50990.A0A4Y7Q2A0"/>
<dbReference type="Gene3D" id="1.10.1670.10">
    <property type="entry name" value="Helix-hairpin-Helix base-excision DNA repair enzymes (C-terminal)"/>
    <property type="match status" value="1"/>
</dbReference>
<comment type="similarity">
    <text evidence="3">Belongs to the Nth/MutY family.</text>
</comment>
<dbReference type="InterPro" id="IPR003265">
    <property type="entry name" value="HhH-GPD_domain"/>
</dbReference>
<evidence type="ECO:0000256" key="11">
    <source>
        <dbReference type="ARBA" id="ARBA00023014"/>
    </source>
</evidence>
<protein>
    <recommendedName>
        <fullName evidence="5">Adenine DNA glycosylase</fullName>
        <ecNumber evidence="4">3.2.2.31</ecNumber>
    </recommendedName>
</protein>
<evidence type="ECO:0000256" key="7">
    <source>
        <dbReference type="ARBA" id="ARBA00022723"/>
    </source>
</evidence>
<keyword evidence="11" id="KW-0411">Iron-sulfur</keyword>
<dbReference type="OrthoDB" id="10248838at2759"/>
<feature type="compositionally biased region" description="Acidic residues" evidence="14">
    <location>
        <begin position="19"/>
        <end position="34"/>
    </location>
</feature>
<feature type="domain" description="HhH-GPD" evidence="15">
    <location>
        <begin position="139"/>
        <end position="294"/>
    </location>
</feature>
<evidence type="ECO:0000313" key="17">
    <source>
        <dbReference type="Proteomes" id="UP000294933"/>
    </source>
</evidence>
<dbReference type="InterPro" id="IPR011257">
    <property type="entry name" value="DNA_glycosylase"/>
</dbReference>
<dbReference type="FunFam" id="1.10.340.30:FF:000002">
    <property type="entry name" value="Adenine DNA glycosylase"/>
    <property type="match status" value="1"/>
</dbReference>
<dbReference type="GO" id="GO:0051539">
    <property type="term" value="F:4 iron, 4 sulfur cluster binding"/>
    <property type="evidence" value="ECO:0007669"/>
    <property type="project" value="UniProtKB-KW"/>
</dbReference>
<feature type="compositionally biased region" description="Acidic residues" evidence="14">
    <location>
        <begin position="606"/>
        <end position="615"/>
    </location>
</feature>
<keyword evidence="17" id="KW-1185">Reference proteome</keyword>
<name>A0A4Y7Q2A0_9AGAM</name>
<dbReference type="InterPro" id="IPR000445">
    <property type="entry name" value="HhH_motif"/>
</dbReference>
<dbReference type="EMBL" id="ML170180">
    <property type="protein sequence ID" value="TDL21545.1"/>
    <property type="molecule type" value="Genomic_DNA"/>
</dbReference>
<feature type="region of interest" description="Disordered" evidence="14">
    <location>
        <begin position="543"/>
        <end position="615"/>
    </location>
</feature>
<keyword evidence="12" id="KW-0234">DNA repair</keyword>
<dbReference type="GO" id="GO:0046872">
    <property type="term" value="F:metal ion binding"/>
    <property type="evidence" value="ECO:0007669"/>
    <property type="project" value="UniProtKB-KW"/>
</dbReference>
<feature type="compositionally biased region" description="Acidic residues" evidence="14">
    <location>
        <begin position="560"/>
        <end position="578"/>
    </location>
</feature>
<dbReference type="Gene3D" id="1.10.340.30">
    <property type="entry name" value="Hypothetical protein, domain 2"/>
    <property type="match status" value="1"/>
</dbReference>
<dbReference type="Gene3D" id="3.90.79.10">
    <property type="entry name" value="Nucleoside Triphosphate Pyrophosphohydrolase"/>
    <property type="match status" value="1"/>
</dbReference>
<feature type="region of interest" description="Disordered" evidence="14">
    <location>
        <begin position="423"/>
        <end position="454"/>
    </location>
</feature>
<evidence type="ECO:0000256" key="2">
    <source>
        <dbReference type="ARBA" id="ARBA00001966"/>
    </source>
</evidence>
<evidence type="ECO:0000256" key="14">
    <source>
        <dbReference type="SAM" id="MobiDB-lite"/>
    </source>
</evidence>
<evidence type="ECO:0000256" key="8">
    <source>
        <dbReference type="ARBA" id="ARBA00022763"/>
    </source>
</evidence>
<evidence type="ECO:0000313" key="16">
    <source>
        <dbReference type="EMBL" id="TDL21545.1"/>
    </source>
</evidence>
<keyword evidence="10" id="KW-0408">Iron</keyword>
<keyword evidence="7" id="KW-0479">Metal-binding</keyword>
<keyword evidence="8" id="KW-0227">DNA damage</keyword>
<evidence type="ECO:0000256" key="3">
    <source>
        <dbReference type="ARBA" id="ARBA00008343"/>
    </source>
</evidence>
<proteinExistence type="inferred from homology"/>
<dbReference type="InterPro" id="IPR023170">
    <property type="entry name" value="HhH_base_excis_C"/>
</dbReference>
<evidence type="ECO:0000259" key="15">
    <source>
        <dbReference type="SMART" id="SM00478"/>
    </source>
</evidence>
<dbReference type="GO" id="GO:0000701">
    <property type="term" value="F:purine-specific mismatch base pair DNA N-glycosylase activity"/>
    <property type="evidence" value="ECO:0007669"/>
    <property type="project" value="UniProtKB-EC"/>
</dbReference>
<dbReference type="InterPro" id="IPR003651">
    <property type="entry name" value="Endonuclease3_FeS-loop_motif"/>
</dbReference>
<feature type="region of interest" description="Disordered" evidence="14">
    <location>
        <begin position="487"/>
        <end position="506"/>
    </location>
</feature>
<evidence type="ECO:0000256" key="6">
    <source>
        <dbReference type="ARBA" id="ARBA00022485"/>
    </source>
</evidence>
<dbReference type="SMART" id="SM00478">
    <property type="entry name" value="ENDO3c"/>
    <property type="match status" value="1"/>
</dbReference>
<feature type="compositionally biased region" description="Basic residues" evidence="14">
    <location>
        <begin position="583"/>
        <end position="602"/>
    </location>
</feature>
<dbReference type="Proteomes" id="UP000294933">
    <property type="component" value="Unassembled WGS sequence"/>
</dbReference>
<evidence type="ECO:0000256" key="13">
    <source>
        <dbReference type="ARBA" id="ARBA00023295"/>
    </source>
</evidence>
<comment type="catalytic activity">
    <reaction evidence="1">
        <text>Hydrolyzes free adenine bases from 7,8-dihydro-8-oxoguanine:adenine mismatched double-stranded DNA, leaving an apurinic site.</text>
        <dbReference type="EC" id="3.2.2.31"/>
    </reaction>
</comment>
<organism evidence="16 17">
    <name type="scientific">Rickenella mellea</name>
    <dbReference type="NCBI Taxonomy" id="50990"/>
    <lineage>
        <taxon>Eukaryota</taxon>
        <taxon>Fungi</taxon>
        <taxon>Dikarya</taxon>
        <taxon>Basidiomycota</taxon>
        <taxon>Agaricomycotina</taxon>
        <taxon>Agaricomycetes</taxon>
        <taxon>Hymenochaetales</taxon>
        <taxon>Rickenellaceae</taxon>
        <taxon>Rickenella</taxon>
    </lineage>
</organism>
<keyword evidence="6" id="KW-0004">4Fe-4S</keyword>
<evidence type="ECO:0000256" key="12">
    <source>
        <dbReference type="ARBA" id="ARBA00023204"/>
    </source>
</evidence>
<evidence type="ECO:0000256" key="10">
    <source>
        <dbReference type="ARBA" id="ARBA00023004"/>
    </source>
</evidence>
<dbReference type="VEuPathDB" id="FungiDB:BD410DRAFT_771462"/>
<dbReference type="InterPro" id="IPR044298">
    <property type="entry name" value="MIG/MutY"/>
</dbReference>
<dbReference type="Pfam" id="PF00633">
    <property type="entry name" value="HHH"/>
    <property type="match status" value="1"/>
</dbReference>
<dbReference type="GO" id="GO:0034039">
    <property type="term" value="F:8-oxo-7,8-dihydroguanine DNA N-glycosylase activity"/>
    <property type="evidence" value="ECO:0007669"/>
    <property type="project" value="TreeGrafter"/>
</dbReference>
<dbReference type="PANTHER" id="PTHR42944:SF1">
    <property type="entry name" value="ADENINE DNA GLYCOSYLASE"/>
    <property type="match status" value="1"/>
</dbReference>
<dbReference type="GO" id="GO:0006285">
    <property type="term" value="P:base-excision repair, AP site formation"/>
    <property type="evidence" value="ECO:0007669"/>
    <property type="project" value="UniProtKB-ARBA"/>
</dbReference>
<keyword evidence="9" id="KW-0378">Hydrolase</keyword>
<sequence>MPKALKRKLSSDFSDAFELDSDNDDAYDNDDIDVDFTISSPRKSPKKTSKKPRKRTTSPNDPGVQLDTQVLVATSTNPHPPSLHTIPASSLPPLRTALVSWFARVRDLRAMPWRKPYDASLSRDEQAQRAYEVWVSEIMLQQTQVATVIPYYNRWMEKFPTIQALAQSNIETINSLWKGLGYYSRASRLLSSAKLVVSSPQYAGRLPDTVDELMKHVPGVGRYSAGAICSIAYGRCEPALDGNVHRLLSRLLALHSPPKSTQTLALLWAGATDLVKSVDVPGDVNQALIELGSTVCKPKDPLCAECPVGEWCMAYNMVKEEKEKKISKEKNAYEPIDVDAETQDIEDLCTLCAPLPLTGGVTRFPMKVVKKKAREEVDVVCVVEWRGGGGDVWKGKGKGQRWFLLVRRPEKGLLAGLHEFPTSPNIASPTAASPATQNSKAHSKSAGTKSNSPSELARIAQSVVSRALVDPVQGQYDVTSAFFGASSSKASQKSTVGDSGNGVREDGGKVEIVHVKPAGDVVHVFSHIRKTYRVCWVGLRGGGGGGGGDGRPPGLREEFDFGGEAEEERDAEDAEEENERGPRSGKVKSTKGKEAKTKKRKRTNGDEEVDGCEVDVPDESPALRLRWVKMEDVEGANIGTGVLKVWKKVQTLWK</sequence>
<accession>A0A4Y7Q2A0</accession>
<dbReference type="CDD" id="cd00056">
    <property type="entry name" value="ENDO3c"/>
    <property type="match status" value="1"/>
</dbReference>
<dbReference type="SMART" id="SM00525">
    <property type="entry name" value="FES"/>
    <property type="match status" value="1"/>
</dbReference>